<feature type="non-terminal residue" evidence="1">
    <location>
        <position position="1"/>
    </location>
</feature>
<protein>
    <submittedName>
        <fullName evidence="1">Uncharacterized protein</fullName>
    </submittedName>
</protein>
<proteinExistence type="predicted"/>
<reference evidence="1" key="1">
    <citation type="submission" date="2014-05" db="EMBL/GenBank/DDBJ databases">
        <authorList>
            <person name="Chronopoulou M."/>
        </authorList>
    </citation>
    <scope>NUCLEOTIDE SEQUENCE</scope>
    <source>
        <tissue evidence="1">Whole organism</tissue>
    </source>
</reference>
<evidence type="ECO:0000313" key="1">
    <source>
        <dbReference type="EMBL" id="CDW18624.1"/>
    </source>
</evidence>
<dbReference type="AlphaFoldDB" id="A0A0K2SXY8"/>
<organism evidence="1">
    <name type="scientific">Lepeophtheirus salmonis</name>
    <name type="common">Salmon louse</name>
    <name type="synonym">Caligus salmonis</name>
    <dbReference type="NCBI Taxonomy" id="72036"/>
    <lineage>
        <taxon>Eukaryota</taxon>
        <taxon>Metazoa</taxon>
        <taxon>Ecdysozoa</taxon>
        <taxon>Arthropoda</taxon>
        <taxon>Crustacea</taxon>
        <taxon>Multicrustacea</taxon>
        <taxon>Hexanauplia</taxon>
        <taxon>Copepoda</taxon>
        <taxon>Siphonostomatoida</taxon>
        <taxon>Caligidae</taxon>
        <taxon>Lepeophtheirus</taxon>
    </lineage>
</organism>
<accession>A0A0K2SXY8</accession>
<name>A0A0K2SXY8_LEPSM</name>
<dbReference type="EMBL" id="HACA01001263">
    <property type="protein sequence ID" value="CDW18624.1"/>
    <property type="molecule type" value="Transcribed_RNA"/>
</dbReference>
<sequence length="76" mass="8932">YFWPPYNPKAYTLYYIFWVHIEGNACSVRHTNTKALKPIVPLNWYAITEGYICSGIWGFYPYLEAIIATKRGHNND</sequence>